<reference evidence="2 3" key="1">
    <citation type="journal article" date="2009" name="Science">
        <title>Green evolution and dynamic adaptations revealed by genomes of the marine picoeukaryotes Micromonas.</title>
        <authorList>
            <person name="Worden A.Z."/>
            <person name="Lee J.H."/>
            <person name="Mock T."/>
            <person name="Rouze P."/>
            <person name="Simmons M.P."/>
            <person name="Aerts A.L."/>
            <person name="Allen A.E."/>
            <person name="Cuvelier M.L."/>
            <person name="Derelle E."/>
            <person name="Everett M.V."/>
            <person name="Foulon E."/>
            <person name="Grimwood J."/>
            <person name="Gundlach H."/>
            <person name="Henrissat B."/>
            <person name="Napoli C."/>
            <person name="McDonald S.M."/>
            <person name="Parker M.S."/>
            <person name="Rombauts S."/>
            <person name="Salamov A."/>
            <person name="Von Dassow P."/>
            <person name="Badger J.H."/>
            <person name="Coutinho P.M."/>
            <person name="Demir E."/>
            <person name="Dubchak I."/>
            <person name="Gentemann C."/>
            <person name="Eikrem W."/>
            <person name="Gready J.E."/>
            <person name="John U."/>
            <person name="Lanier W."/>
            <person name="Lindquist E.A."/>
            <person name="Lucas S."/>
            <person name="Mayer K.F."/>
            <person name="Moreau H."/>
            <person name="Not F."/>
            <person name="Otillar R."/>
            <person name="Panaud O."/>
            <person name="Pangilinan J."/>
            <person name="Paulsen I."/>
            <person name="Piegu B."/>
            <person name="Poliakov A."/>
            <person name="Robbens S."/>
            <person name="Schmutz J."/>
            <person name="Toulza E."/>
            <person name="Wyss T."/>
            <person name="Zelensky A."/>
            <person name="Zhou K."/>
            <person name="Armbrust E.V."/>
            <person name="Bhattacharya D."/>
            <person name="Goodenough U.W."/>
            <person name="Van de Peer Y."/>
            <person name="Grigoriev I.V."/>
        </authorList>
    </citation>
    <scope>NUCLEOTIDE SEQUENCE [LARGE SCALE GENOMIC DNA]</scope>
    <source>
        <strain evidence="2 3">CCMP1545</strain>
    </source>
</reference>
<dbReference type="KEGG" id="mpp:MICPUCDRAFT_59499"/>
<evidence type="ECO:0000256" key="1">
    <source>
        <dbReference type="SAM" id="MobiDB-lite"/>
    </source>
</evidence>
<dbReference type="RefSeq" id="XP_003059805.1">
    <property type="nucleotide sequence ID" value="XM_003059759.1"/>
</dbReference>
<gene>
    <name evidence="2" type="ORF">MICPUCDRAFT_59499</name>
</gene>
<dbReference type="AlphaFoldDB" id="C1MVT6"/>
<evidence type="ECO:0000313" key="3">
    <source>
        <dbReference type="Proteomes" id="UP000001876"/>
    </source>
</evidence>
<keyword evidence="3" id="KW-1185">Reference proteome</keyword>
<feature type="compositionally biased region" description="Basic and acidic residues" evidence="1">
    <location>
        <begin position="43"/>
        <end position="59"/>
    </location>
</feature>
<sequence>MDAIMKADYGDAAQKAVNDAASKSVAQVRLPPDDSTPARRPRASVDRTRTLVGDIRESKSNAAAQLLSRSTRPDSRVLLPPHPSRPTLDEQRRERARAPDIPRAEDKPFRPPFWDSKAYGEPYGDFNRAPKPKPVVFVERAPAGVPTTDLKGQPMRARDRAAIASEKASLAAAKHVRRRETREKRAEERREDPPYARYVAVGAEARSIHWSPYDRVGEVDADP</sequence>
<dbReference type="EMBL" id="GG663741">
    <property type="protein sequence ID" value="EEH55757.1"/>
    <property type="molecule type" value="Genomic_DNA"/>
</dbReference>
<feature type="compositionally biased region" description="Basic and acidic residues" evidence="1">
    <location>
        <begin position="87"/>
        <end position="109"/>
    </location>
</feature>
<dbReference type="GeneID" id="9685536"/>
<name>C1MVT6_MICPC</name>
<feature type="region of interest" description="Disordered" evidence="1">
    <location>
        <begin position="165"/>
        <end position="193"/>
    </location>
</feature>
<feature type="compositionally biased region" description="Basic and acidic residues" evidence="1">
    <location>
        <begin position="180"/>
        <end position="193"/>
    </location>
</feature>
<proteinExistence type="predicted"/>
<accession>C1MVT6</accession>
<evidence type="ECO:0000313" key="2">
    <source>
        <dbReference type="EMBL" id="EEH55757.1"/>
    </source>
</evidence>
<dbReference type="Proteomes" id="UP000001876">
    <property type="component" value="Unassembled WGS sequence"/>
</dbReference>
<organism evidence="3">
    <name type="scientific">Micromonas pusilla (strain CCMP1545)</name>
    <name type="common">Picoplanktonic green alga</name>
    <dbReference type="NCBI Taxonomy" id="564608"/>
    <lineage>
        <taxon>Eukaryota</taxon>
        <taxon>Viridiplantae</taxon>
        <taxon>Chlorophyta</taxon>
        <taxon>Mamiellophyceae</taxon>
        <taxon>Mamiellales</taxon>
        <taxon>Mamiellaceae</taxon>
        <taxon>Micromonas</taxon>
    </lineage>
</organism>
<protein>
    <submittedName>
        <fullName evidence="2">Predicted protein</fullName>
    </submittedName>
</protein>
<feature type="compositionally biased region" description="Polar residues" evidence="1">
    <location>
        <begin position="60"/>
        <end position="70"/>
    </location>
</feature>
<feature type="region of interest" description="Disordered" evidence="1">
    <location>
        <begin position="17"/>
        <end position="116"/>
    </location>
</feature>